<accession>A0A9N9K1E1</accession>
<sequence>KSRLVSNRNEVSNWYSKSAKNDDSPGQQSTGQCYDEDIDKIKNEKVAFKQYLKDTDDGIGIKKNKRIGVEKDEQNRIEKDEQNGTKRNERIGVEKDERIGIPCEDFKDIKETEVSQ</sequence>
<comment type="caution">
    <text evidence="2">The sequence shown here is derived from an EMBL/GenBank/DDBJ whole genome shotgun (WGS) entry which is preliminary data.</text>
</comment>
<feature type="compositionally biased region" description="Polar residues" evidence="1">
    <location>
        <begin position="1"/>
        <end position="32"/>
    </location>
</feature>
<gene>
    <name evidence="2" type="ORF">DERYTH_LOCUS24448</name>
</gene>
<name>A0A9N9K1E1_9GLOM</name>
<keyword evidence="3" id="KW-1185">Reference proteome</keyword>
<evidence type="ECO:0000256" key="1">
    <source>
        <dbReference type="SAM" id="MobiDB-lite"/>
    </source>
</evidence>
<organism evidence="2 3">
    <name type="scientific">Dentiscutata erythropus</name>
    <dbReference type="NCBI Taxonomy" id="1348616"/>
    <lineage>
        <taxon>Eukaryota</taxon>
        <taxon>Fungi</taxon>
        <taxon>Fungi incertae sedis</taxon>
        <taxon>Mucoromycota</taxon>
        <taxon>Glomeromycotina</taxon>
        <taxon>Glomeromycetes</taxon>
        <taxon>Diversisporales</taxon>
        <taxon>Gigasporaceae</taxon>
        <taxon>Dentiscutata</taxon>
    </lineage>
</organism>
<proteinExistence type="predicted"/>
<protein>
    <submittedName>
        <fullName evidence="2">9742_t:CDS:1</fullName>
    </submittedName>
</protein>
<dbReference type="EMBL" id="CAJVPY010041088">
    <property type="protein sequence ID" value="CAG8806318.1"/>
    <property type="molecule type" value="Genomic_DNA"/>
</dbReference>
<reference evidence="2" key="1">
    <citation type="submission" date="2021-06" db="EMBL/GenBank/DDBJ databases">
        <authorList>
            <person name="Kallberg Y."/>
            <person name="Tangrot J."/>
            <person name="Rosling A."/>
        </authorList>
    </citation>
    <scope>NUCLEOTIDE SEQUENCE</scope>
    <source>
        <strain evidence="2">MA453B</strain>
    </source>
</reference>
<feature type="region of interest" description="Disordered" evidence="1">
    <location>
        <begin position="1"/>
        <end position="36"/>
    </location>
</feature>
<dbReference type="Proteomes" id="UP000789405">
    <property type="component" value="Unassembled WGS sequence"/>
</dbReference>
<dbReference type="AlphaFoldDB" id="A0A9N9K1E1"/>
<evidence type="ECO:0000313" key="2">
    <source>
        <dbReference type="EMBL" id="CAG8806318.1"/>
    </source>
</evidence>
<evidence type="ECO:0000313" key="3">
    <source>
        <dbReference type="Proteomes" id="UP000789405"/>
    </source>
</evidence>
<dbReference type="OrthoDB" id="272077at2759"/>
<feature type="non-terminal residue" evidence="2">
    <location>
        <position position="1"/>
    </location>
</feature>
<feature type="non-terminal residue" evidence="2">
    <location>
        <position position="116"/>
    </location>
</feature>
<feature type="region of interest" description="Disordered" evidence="1">
    <location>
        <begin position="72"/>
        <end position="96"/>
    </location>
</feature>